<keyword evidence="14" id="KW-0961">Cell wall biogenesis/degradation</keyword>
<evidence type="ECO:0000256" key="3">
    <source>
        <dbReference type="ARBA" id="ARBA00008834"/>
    </source>
</evidence>
<feature type="domain" description="NodB homology" evidence="17">
    <location>
        <begin position="117"/>
        <end position="311"/>
    </location>
</feature>
<organism evidence="18 20">
    <name type="scientific">Mycena citricolor</name>
    <dbReference type="NCBI Taxonomy" id="2018698"/>
    <lineage>
        <taxon>Eukaryota</taxon>
        <taxon>Fungi</taxon>
        <taxon>Dikarya</taxon>
        <taxon>Basidiomycota</taxon>
        <taxon>Agaricomycotina</taxon>
        <taxon>Agaricomycetes</taxon>
        <taxon>Agaricomycetidae</taxon>
        <taxon>Agaricales</taxon>
        <taxon>Marasmiineae</taxon>
        <taxon>Mycenaceae</taxon>
        <taxon>Mycena</taxon>
    </lineage>
</organism>
<keyword evidence="13 15" id="KW-0326">Glycosidase</keyword>
<keyword evidence="12" id="KW-0449">Lipoprotein</keyword>
<evidence type="ECO:0000313" key="20">
    <source>
        <dbReference type="Proteomes" id="UP001295794"/>
    </source>
</evidence>
<keyword evidence="8 15" id="KW-0378">Hydrolase</keyword>
<dbReference type="Proteomes" id="UP001295794">
    <property type="component" value="Unassembled WGS sequence"/>
</dbReference>
<evidence type="ECO:0000256" key="5">
    <source>
        <dbReference type="ARBA" id="ARBA00022525"/>
    </source>
</evidence>
<evidence type="ECO:0000256" key="1">
    <source>
        <dbReference type="ARBA" id="ARBA00004609"/>
    </source>
</evidence>
<evidence type="ECO:0000256" key="13">
    <source>
        <dbReference type="ARBA" id="ARBA00023295"/>
    </source>
</evidence>
<evidence type="ECO:0000256" key="16">
    <source>
        <dbReference type="SAM" id="SignalP"/>
    </source>
</evidence>
<dbReference type="AlphaFoldDB" id="A0AAD2GR07"/>
<evidence type="ECO:0000256" key="2">
    <source>
        <dbReference type="ARBA" id="ARBA00004613"/>
    </source>
</evidence>
<dbReference type="InterPro" id="IPR000743">
    <property type="entry name" value="Glyco_hydro_28"/>
</dbReference>
<dbReference type="GO" id="GO:0098552">
    <property type="term" value="C:side of membrane"/>
    <property type="evidence" value="ECO:0007669"/>
    <property type="project" value="UniProtKB-KW"/>
</dbReference>
<keyword evidence="6" id="KW-0336">GPI-anchor</keyword>
<keyword evidence="11" id="KW-0325">Glycoprotein</keyword>
<proteinExistence type="inferred from homology"/>
<dbReference type="PANTHER" id="PTHR31736:SF19">
    <property type="entry name" value="PECTIN LYASE SUPERFAMILY PROTEIN-RELATED"/>
    <property type="match status" value="1"/>
</dbReference>
<evidence type="ECO:0000256" key="11">
    <source>
        <dbReference type="ARBA" id="ARBA00023180"/>
    </source>
</evidence>
<evidence type="ECO:0000256" key="4">
    <source>
        <dbReference type="ARBA" id="ARBA00022475"/>
    </source>
</evidence>
<keyword evidence="9" id="KW-0472">Membrane</keyword>
<dbReference type="Gene3D" id="2.160.20.10">
    <property type="entry name" value="Single-stranded right-handed beta-helix, Pectin lyase-like"/>
    <property type="match status" value="1"/>
</dbReference>
<dbReference type="GO" id="GO:0004650">
    <property type="term" value="F:polygalacturonase activity"/>
    <property type="evidence" value="ECO:0007669"/>
    <property type="project" value="InterPro"/>
</dbReference>
<dbReference type="PANTHER" id="PTHR31736">
    <property type="match status" value="1"/>
</dbReference>
<keyword evidence="4" id="KW-1003">Cell membrane</keyword>
<feature type="signal peptide" evidence="16">
    <location>
        <begin position="1"/>
        <end position="21"/>
    </location>
</feature>
<dbReference type="GO" id="GO:0005576">
    <property type="term" value="C:extracellular region"/>
    <property type="evidence" value="ECO:0007669"/>
    <property type="project" value="UniProtKB-SubCell"/>
</dbReference>
<dbReference type="EMBL" id="CAVNYO010000403">
    <property type="protein sequence ID" value="CAK5274595.1"/>
    <property type="molecule type" value="Genomic_DNA"/>
</dbReference>
<reference evidence="18" key="1">
    <citation type="submission" date="2023-11" db="EMBL/GenBank/DDBJ databases">
        <authorList>
            <person name="De Vega J J."/>
            <person name="De Vega J J."/>
        </authorList>
    </citation>
    <scope>NUCLEOTIDE SEQUENCE</scope>
</reference>
<evidence type="ECO:0000256" key="15">
    <source>
        <dbReference type="RuleBase" id="RU361169"/>
    </source>
</evidence>
<comment type="caution">
    <text evidence="18">The sequence shown here is derived from an EMBL/GenBank/DDBJ whole genome shotgun (WGS) entry which is preliminary data.</text>
</comment>
<evidence type="ECO:0000313" key="18">
    <source>
        <dbReference type="EMBL" id="CAK5262303.1"/>
    </source>
</evidence>
<dbReference type="GO" id="GO:0071555">
    <property type="term" value="P:cell wall organization"/>
    <property type="evidence" value="ECO:0007669"/>
    <property type="project" value="UniProtKB-KW"/>
</dbReference>
<evidence type="ECO:0000256" key="8">
    <source>
        <dbReference type="ARBA" id="ARBA00022801"/>
    </source>
</evidence>
<comment type="subcellular location">
    <subcellularLocation>
        <location evidence="1">Cell membrane</location>
        <topology evidence="1">Lipid-anchor</topology>
        <topology evidence="1">GPI-anchor</topology>
    </subcellularLocation>
    <subcellularLocation>
        <location evidence="2">Secreted</location>
    </subcellularLocation>
</comment>
<feature type="chain" id="PRO_5042440676" description="NodB homology domain-containing protein" evidence="16">
    <location>
        <begin position="22"/>
        <end position="865"/>
    </location>
</feature>
<dbReference type="GO" id="GO:0005886">
    <property type="term" value="C:plasma membrane"/>
    <property type="evidence" value="ECO:0007669"/>
    <property type="project" value="UniProtKB-SubCell"/>
</dbReference>
<accession>A0AAD2GR07</accession>
<dbReference type="InterPro" id="IPR012334">
    <property type="entry name" value="Pectin_lyas_fold"/>
</dbReference>
<gene>
    <name evidence="19" type="ORF">MYCIT1_LOCUS21837</name>
    <name evidence="18" type="ORF">MYCIT1_LOCUS902</name>
</gene>
<evidence type="ECO:0000313" key="19">
    <source>
        <dbReference type="EMBL" id="CAK5274595.1"/>
    </source>
</evidence>
<dbReference type="SUPFAM" id="SSF51126">
    <property type="entry name" value="Pectin lyase-like"/>
    <property type="match status" value="1"/>
</dbReference>
<comment type="similarity">
    <text evidence="3 15">Belongs to the glycosyl hydrolase 28 family.</text>
</comment>
<dbReference type="InterPro" id="IPR002509">
    <property type="entry name" value="NODB_dom"/>
</dbReference>
<protein>
    <recommendedName>
        <fullName evidence="17">NodB homology domain-containing protein</fullName>
    </recommendedName>
</protein>
<evidence type="ECO:0000256" key="7">
    <source>
        <dbReference type="ARBA" id="ARBA00022729"/>
    </source>
</evidence>
<evidence type="ECO:0000256" key="6">
    <source>
        <dbReference type="ARBA" id="ARBA00022622"/>
    </source>
</evidence>
<evidence type="ECO:0000259" key="17">
    <source>
        <dbReference type="PROSITE" id="PS51677"/>
    </source>
</evidence>
<keyword evidence="5" id="KW-0964">Secreted</keyword>
<dbReference type="InterPro" id="IPR011050">
    <property type="entry name" value="Pectin_lyase_fold/virulence"/>
</dbReference>
<dbReference type="EMBL" id="CAVNYO010000013">
    <property type="protein sequence ID" value="CAK5262303.1"/>
    <property type="molecule type" value="Genomic_DNA"/>
</dbReference>
<dbReference type="GO" id="GO:0005975">
    <property type="term" value="P:carbohydrate metabolic process"/>
    <property type="evidence" value="ECO:0007669"/>
    <property type="project" value="InterPro"/>
</dbReference>
<dbReference type="InterPro" id="IPR011330">
    <property type="entry name" value="Glyco_hydro/deAcase_b/a-brl"/>
</dbReference>
<dbReference type="SUPFAM" id="SSF88713">
    <property type="entry name" value="Glycoside hydrolase/deacetylase"/>
    <property type="match status" value="1"/>
</dbReference>
<evidence type="ECO:0000256" key="9">
    <source>
        <dbReference type="ARBA" id="ARBA00023136"/>
    </source>
</evidence>
<name>A0AAD2GR07_9AGAR</name>
<keyword evidence="7 16" id="KW-0732">Signal</keyword>
<dbReference type="GO" id="GO:0046576">
    <property type="term" value="F:rhamnogalacturonan alpha-L-rhamnopyranosyl-(1-&gt;4)-alpha-D-galactopyranosyluronide lyase activity"/>
    <property type="evidence" value="ECO:0007669"/>
    <property type="project" value="UniProtKB-ARBA"/>
</dbReference>
<keyword evidence="10" id="KW-1015">Disulfide bond</keyword>
<evidence type="ECO:0000256" key="12">
    <source>
        <dbReference type="ARBA" id="ARBA00023288"/>
    </source>
</evidence>
<dbReference type="GO" id="GO:0016810">
    <property type="term" value="F:hydrolase activity, acting on carbon-nitrogen (but not peptide) bonds"/>
    <property type="evidence" value="ECO:0007669"/>
    <property type="project" value="InterPro"/>
</dbReference>
<evidence type="ECO:0000256" key="14">
    <source>
        <dbReference type="ARBA" id="ARBA00023316"/>
    </source>
</evidence>
<evidence type="ECO:0000256" key="10">
    <source>
        <dbReference type="ARBA" id="ARBA00023157"/>
    </source>
</evidence>
<dbReference type="Gene3D" id="3.20.20.370">
    <property type="entry name" value="Glycoside hydrolase/deacetylase"/>
    <property type="match status" value="1"/>
</dbReference>
<sequence length="865" mass="93000">MTNAFFAPLTLLLLFAVSVRANCDISDYPPAVAAQGNFPGVWTPVSAILENDAEGRALFDSFKDRIPNIAPKGTNGVPDPHLKYDNSDPDCWWTFSTCVTPKTPGVDADVASVPEPSTLGYGFDDGPACQHDVFYDFMKEHNQKATFFYIGSNVLSQPLQAQRAIIDGHEVCVHSWSHMPMTSFDNEQAFGEMWYTMQAIKLVTGYTPKCWRPPQGDVDDRIRFIAQALNLTTVLWDFDANDWQFGAGTMSAAQILGNYADFIGNATSGAFDDIGAILLTHELDNFTMQTAIDQYPRLSSAFKHIVPIATALNITQPYVETNFTMQSFAELIGVASPPSPPSSSTQTAAPSASGLIVSKTLSSSFSADSTPTISAVNHAASASATSGSSGSTTELLNGRVFGLVTSSLDRSNLDVELSPIASGQATVDMDACVADDGATLSVSVLDSGPARDFRSIPIPLLSDNQALLSGPAVQHMKGEQAYTLRGTKDHSDHHPVVKTMLASFVSLAILALALPTHAIVTCNVLNYGGVADNKTDIGPALSAAWTKCVIPNVKTTVATDVQLLVPAGSFLLASNVLFNHAANWNLHLAGNLYLPFDPNLGGTMLQWQNCNNILVNGPGSIFGNGLRYRPNNDLTIHPGRPRLLRFQACNNVELTQITLFDSPKFHVAMFGDNNLIHNMAIRATFVGETDGYDISGNNNYIHDVSVQNGDEVCKHDLLSGEKALINPGFRAENIECIGTAGCNIGSFGGADTTVNVQNVVYTNVTVSNSDAGIMIKSYPDNIGIVKNITYNHFTFNKAAYPLYISAFWAGNNVDTGKLQISDVTFNGVTGTGTPTRPAVLLNCNKATPCKNIVVSHYRILPREKL</sequence>
<dbReference type="Pfam" id="PF00295">
    <property type="entry name" value="Glyco_hydro_28"/>
    <property type="match status" value="1"/>
</dbReference>
<dbReference type="Pfam" id="PF01522">
    <property type="entry name" value="Polysacc_deac_1"/>
    <property type="match status" value="1"/>
</dbReference>
<dbReference type="PROSITE" id="PS51677">
    <property type="entry name" value="NODB"/>
    <property type="match status" value="1"/>
</dbReference>
<keyword evidence="20" id="KW-1185">Reference proteome</keyword>